<dbReference type="Pfam" id="PF14537">
    <property type="entry name" value="Cytochrom_c3_2"/>
    <property type="match status" value="1"/>
</dbReference>
<dbReference type="Proteomes" id="UP000001946">
    <property type="component" value="Chromosome"/>
</dbReference>
<accession>Q24Z71</accession>
<evidence type="ECO:0000256" key="4">
    <source>
        <dbReference type="ARBA" id="ARBA00022723"/>
    </source>
</evidence>
<keyword evidence="3" id="KW-0349">Heme</keyword>
<comment type="subcellular location">
    <subcellularLocation>
        <location evidence="1">Cell envelope</location>
    </subcellularLocation>
</comment>
<protein>
    <recommendedName>
        <fullName evidence="7">Tetrahaem cytochrome domain-containing protein</fullName>
    </recommendedName>
</protein>
<evidence type="ECO:0000256" key="5">
    <source>
        <dbReference type="ARBA" id="ARBA00022982"/>
    </source>
</evidence>
<dbReference type="KEGG" id="dsy:DSY0882"/>
<keyword evidence="2" id="KW-0813">Transport</keyword>
<gene>
    <name evidence="8" type="ordered locus">DSY0882</name>
</gene>
<keyword evidence="5" id="KW-0249">Electron transport</keyword>
<dbReference type="GO" id="GO:0030313">
    <property type="term" value="C:cell envelope"/>
    <property type="evidence" value="ECO:0007669"/>
    <property type="project" value="UniProtKB-SubCell"/>
</dbReference>
<keyword evidence="6" id="KW-0408">Iron</keyword>
<organism evidence="8 9">
    <name type="scientific">Desulfitobacterium hafniense (strain Y51)</name>
    <dbReference type="NCBI Taxonomy" id="138119"/>
    <lineage>
        <taxon>Bacteria</taxon>
        <taxon>Bacillati</taxon>
        <taxon>Bacillota</taxon>
        <taxon>Clostridia</taxon>
        <taxon>Eubacteriales</taxon>
        <taxon>Desulfitobacteriaceae</taxon>
        <taxon>Desulfitobacterium</taxon>
    </lineage>
</organism>
<dbReference type="PROSITE" id="PS51257">
    <property type="entry name" value="PROKAR_LIPOPROTEIN"/>
    <property type="match status" value="1"/>
</dbReference>
<keyword evidence="4" id="KW-0479">Metal-binding</keyword>
<feature type="domain" description="Tetrahaem cytochrome" evidence="7">
    <location>
        <begin position="96"/>
        <end position="203"/>
    </location>
</feature>
<dbReference type="InterPro" id="IPR012286">
    <property type="entry name" value="Tetrahaem_cytochrome"/>
</dbReference>
<dbReference type="Gene3D" id="1.10.1130.10">
    <property type="entry name" value="Flavocytochrome C3, Chain A"/>
    <property type="match status" value="1"/>
</dbReference>
<dbReference type="GO" id="GO:0046872">
    <property type="term" value="F:metal ion binding"/>
    <property type="evidence" value="ECO:0007669"/>
    <property type="project" value="UniProtKB-KW"/>
</dbReference>
<dbReference type="InterPro" id="IPR036280">
    <property type="entry name" value="Multihaem_cyt_sf"/>
</dbReference>
<evidence type="ECO:0000313" key="8">
    <source>
        <dbReference type="EMBL" id="BAE82671.1"/>
    </source>
</evidence>
<name>Q24Z71_DESHY</name>
<dbReference type="HOGENOM" id="CLU_095695_0_0_9"/>
<evidence type="ECO:0000256" key="1">
    <source>
        <dbReference type="ARBA" id="ARBA00004196"/>
    </source>
</evidence>
<evidence type="ECO:0000256" key="3">
    <source>
        <dbReference type="ARBA" id="ARBA00022617"/>
    </source>
</evidence>
<evidence type="ECO:0000256" key="2">
    <source>
        <dbReference type="ARBA" id="ARBA00022448"/>
    </source>
</evidence>
<reference evidence="8 9" key="1">
    <citation type="journal article" date="2006" name="J. Bacteriol.">
        <title>Complete genome sequence of the dehalorespiring bacterium Desulfitobacterium hafniense Y51 and comparison with Dehalococcoides ethenogenes 195.</title>
        <authorList>
            <person name="Nonaka H."/>
            <person name="Keresztes G."/>
            <person name="Shinoda Y."/>
            <person name="Ikenaga Y."/>
            <person name="Abe M."/>
            <person name="Naito K."/>
            <person name="Inatomi K."/>
            <person name="Furukawa K."/>
            <person name="Inui M."/>
            <person name="Yukawa H."/>
        </authorList>
    </citation>
    <scope>NUCLEOTIDE SEQUENCE [LARGE SCALE GENOMIC DNA]</scope>
    <source>
        <strain evidence="8 9">Y51</strain>
    </source>
</reference>
<proteinExistence type="predicted"/>
<sequence>MLKEEERVMDYRASRNLKLIIITTLFALLIACLTLGCSSDQGGEKAVSAGAPGMVEGSDATEVDMSEWSVDKDCSVCHSAEHASISNINYTASAHADMGCLACHKDTDGLATVHEAAKSSNPGTIKKLKNPITNEVCLSCHGSYAALAEQTKNSIVLTDEDGTVVNPHAIPVNKKHDPNPKCTDCHKIHTGSDPQAYCYTCHHTKTFECYTCHE</sequence>
<dbReference type="EMBL" id="AP008230">
    <property type="protein sequence ID" value="BAE82671.1"/>
    <property type="molecule type" value="Genomic_DNA"/>
</dbReference>
<evidence type="ECO:0000313" key="9">
    <source>
        <dbReference type="Proteomes" id="UP000001946"/>
    </source>
</evidence>
<evidence type="ECO:0000259" key="7">
    <source>
        <dbReference type="Pfam" id="PF14537"/>
    </source>
</evidence>
<evidence type="ECO:0000256" key="6">
    <source>
        <dbReference type="ARBA" id="ARBA00023004"/>
    </source>
</evidence>
<dbReference type="eggNOG" id="ENOG50343PJ">
    <property type="taxonomic scope" value="Bacteria"/>
</dbReference>
<dbReference type="SUPFAM" id="SSF48695">
    <property type="entry name" value="Multiheme cytochromes"/>
    <property type="match status" value="1"/>
</dbReference>
<keyword evidence="9" id="KW-1185">Reference proteome</keyword>
<dbReference type="AlphaFoldDB" id="Q24Z71"/>